<evidence type="ECO:0000313" key="11">
    <source>
        <dbReference type="Proteomes" id="UP000694851"/>
    </source>
</evidence>
<evidence type="ECO:0000256" key="2">
    <source>
        <dbReference type="ARBA" id="ARBA00022737"/>
    </source>
</evidence>
<dbReference type="InterPro" id="IPR052491">
    <property type="entry name" value="TNFRSF10"/>
</dbReference>
<organism evidence="11 12">
    <name type="scientific">Hipposideros armiger</name>
    <name type="common">Great Himalayan leaf-nosed bat</name>
    <dbReference type="NCBI Taxonomy" id="186990"/>
    <lineage>
        <taxon>Eukaryota</taxon>
        <taxon>Metazoa</taxon>
        <taxon>Chordata</taxon>
        <taxon>Craniata</taxon>
        <taxon>Vertebrata</taxon>
        <taxon>Euteleostomi</taxon>
        <taxon>Mammalia</taxon>
        <taxon>Eutheria</taxon>
        <taxon>Laurasiatheria</taxon>
        <taxon>Chiroptera</taxon>
        <taxon>Yinpterochiroptera</taxon>
        <taxon>Rhinolophoidea</taxon>
        <taxon>Hipposideridae</taxon>
        <taxon>Hipposideros</taxon>
    </lineage>
</organism>
<sequence length="230" mass="25310">MSLRWGPLLLLLPAWVTAATSVTRCGSDKYELKNRGLCCPLCPAGQHVSKHCDGTQSTQCSQCEPDTFTAHPNSETSCLPCAQCRDDQEKVTSCSPTRDRQCQCKTGSYYCDSGDCVEMCYRCTRCEGATLHPCNATQDAICAAETSPVPGNPNKDWLIPVSLGAFVVVIVGGYIICRCRRRRVRQLLQQVVHFMKRKSCELRTFPFPHGSCCPVNVSYSHAPLSDGDTC</sequence>
<feature type="repeat" description="TNFR-Cys" evidence="7">
    <location>
        <begin position="103"/>
        <end position="142"/>
    </location>
</feature>
<dbReference type="PROSITE" id="PS50050">
    <property type="entry name" value="TNFR_NGFR_2"/>
    <property type="match status" value="2"/>
</dbReference>
<name>A0A8B7SCD8_HIPAR</name>
<comment type="subcellular location">
    <subcellularLocation>
        <location evidence="1">Membrane</location>
    </subcellularLocation>
</comment>
<keyword evidence="8" id="KW-0812">Transmembrane</keyword>
<evidence type="ECO:0000256" key="7">
    <source>
        <dbReference type="PROSITE-ProRule" id="PRU00206"/>
    </source>
</evidence>
<dbReference type="SMART" id="SM00208">
    <property type="entry name" value="TNFR"/>
    <property type="match status" value="3"/>
</dbReference>
<dbReference type="PANTHER" id="PTHR46330:SF16">
    <property type="entry name" value="TUMOR NECROSIS FACTOR RECEPTOR SUPERFAMILY MEMBER 22"/>
    <property type="match status" value="1"/>
</dbReference>
<evidence type="ECO:0000313" key="12">
    <source>
        <dbReference type="RefSeq" id="XP_019510268.1"/>
    </source>
</evidence>
<dbReference type="AlphaFoldDB" id="A0A8B7SCD8"/>
<dbReference type="PANTHER" id="PTHR46330">
    <property type="entry name" value="TUMOR NECROSIS FACTOR RECEPTOR SUPERFAMILY MEMBER 10B"/>
    <property type="match status" value="1"/>
</dbReference>
<dbReference type="SUPFAM" id="SSF57586">
    <property type="entry name" value="TNF receptor-like"/>
    <property type="match status" value="2"/>
</dbReference>
<dbReference type="GO" id="GO:0005886">
    <property type="term" value="C:plasma membrane"/>
    <property type="evidence" value="ECO:0007669"/>
    <property type="project" value="TreeGrafter"/>
</dbReference>
<feature type="disulfide bond" evidence="7">
    <location>
        <begin position="81"/>
        <end position="94"/>
    </location>
</feature>
<feature type="domain" description="TNFR-Cys" evidence="10">
    <location>
        <begin position="62"/>
        <end position="102"/>
    </location>
</feature>
<feature type="domain" description="TNFR-Cys" evidence="10">
    <location>
        <begin position="103"/>
        <end position="142"/>
    </location>
</feature>
<evidence type="ECO:0000256" key="3">
    <source>
        <dbReference type="ARBA" id="ARBA00023136"/>
    </source>
</evidence>
<keyword evidence="6" id="KW-0325">Glycoprotein</keyword>
<keyword evidence="8" id="KW-1133">Transmembrane helix</keyword>
<feature type="repeat" description="TNFR-Cys" evidence="7">
    <location>
        <begin position="62"/>
        <end position="102"/>
    </location>
</feature>
<dbReference type="Pfam" id="PF00020">
    <property type="entry name" value="TNFR_c6"/>
    <property type="match status" value="1"/>
</dbReference>
<dbReference type="RefSeq" id="XP_019510268.1">
    <property type="nucleotide sequence ID" value="XM_019654723.1"/>
</dbReference>
<comment type="caution">
    <text evidence="7">Lacks conserved residue(s) required for the propagation of feature annotation.</text>
</comment>
<keyword evidence="2" id="KW-0677">Repeat</keyword>
<keyword evidence="3 8" id="KW-0472">Membrane</keyword>
<gene>
    <name evidence="12" type="primary">LOC109389309</name>
</gene>
<reference evidence="12" key="1">
    <citation type="submission" date="2025-08" db="UniProtKB">
        <authorList>
            <consortium name="RefSeq"/>
        </authorList>
    </citation>
    <scope>IDENTIFICATION</scope>
    <source>
        <tissue evidence="12">Muscle</tissue>
    </source>
</reference>
<dbReference type="GO" id="GO:0043065">
    <property type="term" value="P:positive regulation of apoptotic process"/>
    <property type="evidence" value="ECO:0007669"/>
    <property type="project" value="TreeGrafter"/>
</dbReference>
<dbReference type="KEGG" id="hai:109389309"/>
<evidence type="ECO:0000256" key="6">
    <source>
        <dbReference type="ARBA" id="ARBA00023180"/>
    </source>
</evidence>
<feature type="chain" id="PRO_5034796465" evidence="9">
    <location>
        <begin position="19"/>
        <end position="230"/>
    </location>
</feature>
<evidence type="ECO:0000259" key="10">
    <source>
        <dbReference type="PROSITE" id="PS50050"/>
    </source>
</evidence>
<accession>A0A8B7SCD8</accession>
<feature type="disulfide bond" evidence="7">
    <location>
        <begin position="63"/>
        <end position="78"/>
    </location>
</feature>
<feature type="disulfide bond" evidence="7">
    <location>
        <begin position="84"/>
        <end position="102"/>
    </location>
</feature>
<protein>
    <submittedName>
        <fullName evidence="12">Tumor necrosis factor receptor superfamily member 26-like isoform X1</fullName>
    </submittedName>
</protein>
<dbReference type="Proteomes" id="UP000694851">
    <property type="component" value="Unplaced"/>
</dbReference>
<dbReference type="OrthoDB" id="8848202at2759"/>
<keyword evidence="5" id="KW-0675">Receptor</keyword>
<dbReference type="InterPro" id="IPR001368">
    <property type="entry name" value="TNFR/NGFR_Cys_rich_reg"/>
</dbReference>
<evidence type="ECO:0000256" key="8">
    <source>
        <dbReference type="SAM" id="Phobius"/>
    </source>
</evidence>
<proteinExistence type="predicted"/>
<dbReference type="GeneID" id="109389309"/>
<dbReference type="GO" id="GO:0009986">
    <property type="term" value="C:cell surface"/>
    <property type="evidence" value="ECO:0007669"/>
    <property type="project" value="TreeGrafter"/>
</dbReference>
<keyword evidence="11" id="KW-1185">Reference proteome</keyword>
<dbReference type="Gene3D" id="2.10.50.10">
    <property type="entry name" value="Tumor Necrosis Factor Receptor, subunit A, domain 2"/>
    <property type="match status" value="2"/>
</dbReference>
<keyword evidence="4 7" id="KW-1015">Disulfide bond</keyword>
<evidence type="ECO:0000256" key="5">
    <source>
        <dbReference type="ARBA" id="ARBA00023170"/>
    </source>
</evidence>
<evidence type="ECO:0000256" key="1">
    <source>
        <dbReference type="ARBA" id="ARBA00004370"/>
    </source>
</evidence>
<feature type="transmembrane region" description="Helical" evidence="8">
    <location>
        <begin position="157"/>
        <end position="177"/>
    </location>
</feature>
<keyword evidence="9" id="KW-0732">Signal</keyword>
<evidence type="ECO:0000256" key="4">
    <source>
        <dbReference type="ARBA" id="ARBA00023157"/>
    </source>
</evidence>
<dbReference type="GO" id="GO:0036462">
    <property type="term" value="P:TRAIL-activated apoptotic signaling pathway"/>
    <property type="evidence" value="ECO:0007669"/>
    <property type="project" value="TreeGrafter"/>
</dbReference>
<feature type="signal peptide" evidence="9">
    <location>
        <begin position="1"/>
        <end position="18"/>
    </location>
</feature>
<evidence type="ECO:0000256" key="9">
    <source>
        <dbReference type="SAM" id="SignalP"/>
    </source>
</evidence>